<dbReference type="AlphaFoldDB" id="A0A4S2LWI1"/>
<keyword evidence="3" id="KW-1185">Reference proteome</keyword>
<dbReference type="PANTHER" id="PTHR46849">
    <property type="entry name" value="RCC1 DOMAIN-CONTAINING PROTEIN 1"/>
    <property type="match status" value="1"/>
</dbReference>
<dbReference type="Gene3D" id="2.130.10.30">
    <property type="entry name" value="Regulator of chromosome condensation 1/beta-lactamase-inhibitor protein II"/>
    <property type="match status" value="1"/>
</dbReference>
<name>A0A4S2LWI1_OPIFE</name>
<dbReference type="InterPro" id="IPR052830">
    <property type="entry name" value="RCC1_domain-containing"/>
</dbReference>
<reference evidence="2 3" key="1">
    <citation type="journal article" date="2019" name="BMC Genomics">
        <title>New insights from Opisthorchis felineus genome: update on genomics of the epidemiologically important liver flukes.</title>
        <authorList>
            <person name="Ershov N.I."/>
            <person name="Mordvinov V.A."/>
            <person name="Prokhortchouk E.B."/>
            <person name="Pakharukova M.Y."/>
            <person name="Gunbin K.V."/>
            <person name="Ustyantsev K."/>
            <person name="Genaev M.A."/>
            <person name="Blinov A.G."/>
            <person name="Mazur A."/>
            <person name="Boulygina E."/>
            <person name="Tsygankova S."/>
            <person name="Khrameeva E."/>
            <person name="Chekanov N."/>
            <person name="Fan G."/>
            <person name="Xiao A."/>
            <person name="Zhang H."/>
            <person name="Xu X."/>
            <person name="Yang H."/>
            <person name="Solovyev V."/>
            <person name="Lee S.M."/>
            <person name="Liu X."/>
            <person name="Afonnikov D.A."/>
            <person name="Skryabin K.G."/>
        </authorList>
    </citation>
    <scope>NUCLEOTIDE SEQUENCE [LARGE SCALE GENOMIC DNA]</scope>
    <source>
        <strain evidence="2">AK-0245</strain>
        <tissue evidence="2">Whole organism</tissue>
    </source>
</reference>
<feature type="repeat" description="RCC1" evidence="1">
    <location>
        <begin position="318"/>
        <end position="373"/>
    </location>
</feature>
<dbReference type="InterPro" id="IPR000408">
    <property type="entry name" value="Reg_chr_condens"/>
</dbReference>
<feature type="repeat" description="RCC1" evidence="1">
    <location>
        <begin position="198"/>
        <end position="249"/>
    </location>
</feature>
<accession>A0A4S2LWI1</accession>
<comment type="caution">
    <text evidence="2">The sequence shown here is derived from an EMBL/GenBank/DDBJ whole genome shotgun (WGS) entry which is preliminary data.</text>
</comment>
<evidence type="ECO:0000313" key="3">
    <source>
        <dbReference type="Proteomes" id="UP000308267"/>
    </source>
</evidence>
<dbReference type="OrthoDB" id="5370059at2759"/>
<gene>
    <name evidence="2" type="ORF">CRM22_005826</name>
</gene>
<protein>
    <submittedName>
        <fullName evidence="2">Uncharacterized protein</fullName>
    </submittedName>
</protein>
<proteinExistence type="predicted"/>
<organism evidence="2 3">
    <name type="scientific">Opisthorchis felineus</name>
    <dbReference type="NCBI Taxonomy" id="147828"/>
    <lineage>
        <taxon>Eukaryota</taxon>
        <taxon>Metazoa</taxon>
        <taxon>Spiralia</taxon>
        <taxon>Lophotrochozoa</taxon>
        <taxon>Platyhelminthes</taxon>
        <taxon>Trematoda</taxon>
        <taxon>Digenea</taxon>
        <taxon>Opisthorchiida</taxon>
        <taxon>Opisthorchiata</taxon>
        <taxon>Opisthorchiidae</taxon>
        <taxon>Opisthorchis</taxon>
    </lineage>
</organism>
<feature type="repeat" description="RCC1" evidence="1">
    <location>
        <begin position="250"/>
        <end position="317"/>
    </location>
</feature>
<dbReference type="SUPFAM" id="SSF50985">
    <property type="entry name" value="RCC1/BLIP-II"/>
    <property type="match status" value="1"/>
</dbReference>
<evidence type="ECO:0000256" key="1">
    <source>
        <dbReference type="PROSITE-ProRule" id="PRU00235"/>
    </source>
</evidence>
<dbReference type="PANTHER" id="PTHR46849:SF1">
    <property type="entry name" value="RCC1 DOMAIN-CONTAINING PROTEIN 1"/>
    <property type="match status" value="1"/>
</dbReference>
<dbReference type="EMBL" id="SJOL01006486">
    <property type="protein sequence ID" value="TGZ65507.1"/>
    <property type="molecule type" value="Genomic_DNA"/>
</dbReference>
<dbReference type="STRING" id="147828.A0A4S2LWI1"/>
<evidence type="ECO:0000313" key="2">
    <source>
        <dbReference type="EMBL" id="TGZ65507.1"/>
    </source>
</evidence>
<dbReference type="PROSITE" id="PS00626">
    <property type="entry name" value="RCC1_2"/>
    <property type="match status" value="2"/>
</dbReference>
<dbReference type="InterPro" id="IPR009091">
    <property type="entry name" value="RCC1/BLIP-II"/>
</dbReference>
<sequence length="390" mass="42625">MARGRMRLCQSIRVSWGCFANATCPSFSTYTHRLILMCFQTQTSLTAGSFRSLSGKFLTFREFEAYDYLLLADWSCSVFWRGSTDHTFVCGRHVVPIRQAVSGICSSEQTVYAVVPSGQLFIIDKKTGRLKMTNLGKIVSLGCSGSAVYCITDEQHLFRLTKAECEEFSLSPFCSVPSMKIKSVACGSGFLLCLSIIGQLYSSGLGSRGQLGLGDLDDRPQLTHVEALQMLFVIQVAAGAWHSACVTDSGDLYTWGWNEHGQLGHKSFAIRKKNAQSGDLEDCVSVIALPKPVDIPEDKLVTKVTCGARHTACITDDGEVFVFGWNGFGQLGLPGTLEATDIPSQVHFTQPTNDLTVRDISCGQWSTSVIVEKKTSRLSACVRVVADSMK</sequence>
<dbReference type="PRINTS" id="PR00633">
    <property type="entry name" value="RCCNDNSATION"/>
</dbReference>
<dbReference type="PROSITE" id="PS50012">
    <property type="entry name" value="RCC1_3"/>
    <property type="match status" value="3"/>
</dbReference>
<dbReference type="Proteomes" id="UP000308267">
    <property type="component" value="Unassembled WGS sequence"/>
</dbReference>
<dbReference type="Pfam" id="PF00415">
    <property type="entry name" value="RCC1"/>
    <property type="match status" value="3"/>
</dbReference>